<evidence type="ECO:0000256" key="2">
    <source>
        <dbReference type="ARBA" id="ARBA00022475"/>
    </source>
</evidence>
<comment type="subcellular location">
    <subcellularLocation>
        <location evidence="1">Cell membrane</location>
        <topology evidence="1">Multi-pass membrane protein</topology>
    </subcellularLocation>
</comment>
<organism evidence="7 8">
    <name type="scientific">Kutzneria viridogrisea</name>
    <dbReference type="NCBI Taxonomy" id="47990"/>
    <lineage>
        <taxon>Bacteria</taxon>
        <taxon>Bacillati</taxon>
        <taxon>Actinomycetota</taxon>
        <taxon>Actinomycetes</taxon>
        <taxon>Pseudonocardiales</taxon>
        <taxon>Pseudonocardiaceae</taxon>
        <taxon>Kutzneria</taxon>
    </lineage>
</organism>
<keyword evidence="3 6" id="KW-0812">Transmembrane</keyword>
<dbReference type="PANTHER" id="PTHR30213:SF0">
    <property type="entry name" value="UPF0761 MEMBRANE PROTEIN YIHY"/>
    <property type="match status" value="1"/>
</dbReference>
<dbReference type="Pfam" id="PF03631">
    <property type="entry name" value="Virul_fac_BrkB"/>
    <property type="match status" value="1"/>
</dbReference>
<protein>
    <submittedName>
        <fullName evidence="7">Membrane protein</fullName>
    </submittedName>
</protein>
<evidence type="ECO:0000256" key="6">
    <source>
        <dbReference type="SAM" id="Phobius"/>
    </source>
</evidence>
<gene>
    <name evidence="7" type="ORF">BC739_001469</name>
</gene>
<dbReference type="Pfam" id="PF07332">
    <property type="entry name" value="Phage_holin_3_6"/>
    <property type="match status" value="1"/>
</dbReference>
<feature type="transmembrane region" description="Helical" evidence="6">
    <location>
        <begin position="132"/>
        <end position="156"/>
    </location>
</feature>
<evidence type="ECO:0000256" key="3">
    <source>
        <dbReference type="ARBA" id="ARBA00022692"/>
    </source>
</evidence>
<proteinExistence type="predicted"/>
<feature type="transmembrane region" description="Helical" evidence="6">
    <location>
        <begin position="205"/>
        <end position="227"/>
    </location>
</feature>
<dbReference type="PANTHER" id="PTHR30213">
    <property type="entry name" value="INNER MEMBRANE PROTEIN YHJD"/>
    <property type="match status" value="1"/>
</dbReference>
<feature type="transmembrane region" description="Helical" evidence="6">
    <location>
        <begin position="20"/>
        <end position="48"/>
    </location>
</feature>
<feature type="transmembrane region" description="Helical" evidence="6">
    <location>
        <begin position="89"/>
        <end position="111"/>
    </location>
</feature>
<sequence>MSWAEVLKRTARGFGQHNLYDLAAALTYYSVLSIFPGLVVLTAALGLLGPRSTQPLVDSINQLAPGQSRDLLIGTIDDLQRSSGLAGPLAVVGVLAALWSASGYVGAFMRASNTIHGATESRPVLKRYGLRLALTVVAVLVLALCSAGAVASGALAERLGALLGFGETAVLVWDTAKWPVIAALVGLVLALLYRLSPDSARGPWFGPGGLLAVLLWALASAGFGLYVANFGSYNKTYGALAGVIVFLVWLWISNLVVLLGAELDAQVAAEREDQHPSGTGRQEIMSSDIGQARPQDQSVAQLVHDASEQLSRLVREEMRLAAVELRHKGKRAGAGAGLFGGAGVLALYGVAVLIAAGVLGLALVVQPWLAALIVGALLLIAAGIAALIGKSQIQAAVPPVPEEAVDGVKKDVEAVKEGLHR</sequence>
<dbReference type="RefSeq" id="WP_182836677.1">
    <property type="nucleotide sequence ID" value="NZ_BAAABQ010000007.1"/>
</dbReference>
<keyword evidence="2" id="KW-1003">Cell membrane</keyword>
<feature type="transmembrane region" description="Helical" evidence="6">
    <location>
        <begin position="239"/>
        <end position="261"/>
    </location>
</feature>
<dbReference type="Proteomes" id="UP000517916">
    <property type="component" value="Unassembled WGS sequence"/>
</dbReference>
<accession>A0ABR6BBM5</accession>
<feature type="transmembrane region" description="Helical" evidence="6">
    <location>
        <begin position="336"/>
        <end position="362"/>
    </location>
</feature>
<comment type="caution">
    <text evidence="7">The sequence shown here is derived from an EMBL/GenBank/DDBJ whole genome shotgun (WGS) entry which is preliminary data.</text>
</comment>
<dbReference type="InterPro" id="IPR009937">
    <property type="entry name" value="Phage_holin_3_6"/>
</dbReference>
<evidence type="ECO:0000256" key="4">
    <source>
        <dbReference type="ARBA" id="ARBA00022989"/>
    </source>
</evidence>
<dbReference type="NCBIfam" id="TIGR00765">
    <property type="entry name" value="yihY_not_rbn"/>
    <property type="match status" value="1"/>
</dbReference>
<name>A0ABR6BBM5_9PSEU</name>
<evidence type="ECO:0000313" key="8">
    <source>
        <dbReference type="Proteomes" id="UP000517916"/>
    </source>
</evidence>
<evidence type="ECO:0000256" key="5">
    <source>
        <dbReference type="ARBA" id="ARBA00023136"/>
    </source>
</evidence>
<keyword evidence="4 6" id="KW-1133">Transmembrane helix</keyword>
<evidence type="ECO:0000313" key="7">
    <source>
        <dbReference type="EMBL" id="MBA8924272.1"/>
    </source>
</evidence>
<evidence type="ECO:0000256" key="1">
    <source>
        <dbReference type="ARBA" id="ARBA00004651"/>
    </source>
</evidence>
<keyword evidence="8" id="KW-1185">Reference proteome</keyword>
<feature type="transmembrane region" description="Helical" evidence="6">
    <location>
        <begin position="176"/>
        <end position="193"/>
    </location>
</feature>
<feature type="transmembrane region" description="Helical" evidence="6">
    <location>
        <begin position="368"/>
        <end position="388"/>
    </location>
</feature>
<dbReference type="EMBL" id="JACJID010000001">
    <property type="protein sequence ID" value="MBA8924272.1"/>
    <property type="molecule type" value="Genomic_DNA"/>
</dbReference>
<keyword evidence="5 6" id="KW-0472">Membrane</keyword>
<dbReference type="InterPro" id="IPR017039">
    <property type="entry name" value="Virul_fac_BrkB"/>
</dbReference>
<reference evidence="7 8" key="1">
    <citation type="submission" date="2020-08" db="EMBL/GenBank/DDBJ databases">
        <title>Genomic Encyclopedia of Archaeal and Bacterial Type Strains, Phase II (KMG-II): from individual species to whole genera.</title>
        <authorList>
            <person name="Goeker M."/>
        </authorList>
    </citation>
    <scope>NUCLEOTIDE SEQUENCE [LARGE SCALE GENOMIC DNA]</scope>
    <source>
        <strain evidence="7 8">DSM 43850</strain>
    </source>
</reference>